<name>A0ABW8TM75_9CLOT</name>
<gene>
    <name evidence="2" type="ORF">ACJDUH_00225</name>
</gene>
<keyword evidence="1" id="KW-1133">Transmembrane helix</keyword>
<evidence type="ECO:0000313" key="3">
    <source>
        <dbReference type="Proteomes" id="UP001623661"/>
    </source>
</evidence>
<feature type="transmembrane region" description="Helical" evidence="1">
    <location>
        <begin position="100"/>
        <end position="124"/>
    </location>
</feature>
<feature type="transmembrane region" description="Helical" evidence="1">
    <location>
        <begin position="59"/>
        <end position="80"/>
    </location>
</feature>
<organism evidence="2 3">
    <name type="scientific">Candidatus Clostridium radicumherbarum</name>
    <dbReference type="NCBI Taxonomy" id="3381662"/>
    <lineage>
        <taxon>Bacteria</taxon>
        <taxon>Bacillati</taxon>
        <taxon>Bacillota</taxon>
        <taxon>Clostridia</taxon>
        <taxon>Eubacteriales</taxon>
        <taxon>Clostridiaceae</taxon>
        <taxon>Clostridium</taxon>
    </lineage>
</organism>
<keyword evidence="3" id="KW-1185">Reference proteome</keyword>
<keyword evidence="1" id="KW-0472">Membrane</keyword>
<dbReference type="Proteomes" id="UP001623661">
    <property type="component" value="Unassembled WGS sequence"/>
</dbReference>
<accession>A0ABW8TM75</accession>
<reference evidence="2 3" key="1">
    <citation type="submission" date="2024-11" db="EMBL/GenBank/DDBJ databases">
        <authorList>
            <person name="Heng Y.C."/>
            <person name="Lim A.C.H."/>
            <person name="Lee J.K.Y."/>
            <person name="Kittelmann S."/>
        </authorList>
    </citation>
    <scope>NUCLEOTIDE SEQUENCE [LARGE SCALE GENOMIC DNA]</scope>
    <source>
        <strain evidence="2 3">WILCCON 0202</strain>
    </source>
</reference>
<protein>
    <recommendedName>
        <fullName evidence="4">DUF202 domain-containing protein</fullName>
    </recommendedName>
</protein>
<feature type="transmembrane region" description="Helical" evidence="1">
    <location>
        <begin position="16"/>
        <end position="38"/>
    </location>
</feature>
<proteinExistence type="predicted"/>
<dbReference type="EMBL" id="JBJHZY010000001">
    <property type="protein sequence ID" value="MFL0266504.1"/>
    <property type="molecule type" value="Genomic_DNA"/>
</dbReference>
<evidence type="ECO:0008006" key="4">
    <source>
        <dbReference type="Google" id="ProtNLM"/>
    </source>
</evidence>
<evidence type="ECO:0000313" key="2">
    <source>
        <dbReference type="EMBL" id="MFL0266504.1"/>
    </source>
</evidence>
<comment type="caution">
    <text evidence="2">The sequence shown here is derived from an EMBL/GenBank/DDBJ whole genome shotgun (WGS) entry which is preliminary data.</text>
</comment>
<keyword evidence="1" id="KW-0812">Transmembrane</keyword>
<evidence type="ECO:0000256" key="1">
    <source>
        <dbReference type="SAM" id="Phobius"/>
    </source>
</evidence>
<sequence length="136" mass="15038">MMPSEFELLELQKTSGVLYAIASFLIIFIANWSQTLLLQQQTEGNSIPKNNHPTKITPSQLTLITFFIVIIASSLSLFTARERLRQRQINQASGRDTTSLSPNILTTLGITLSFIGIITSALGAKERVEEEAQITS</sequence>
<dbReference type="RefSeq" id="WP_406763135.1">
    <property type="nucleotide sequence ID" value="NZ_JBJHZY010000001.1"/>
</dbReference>